<accession>Q2GYC1</accession>
<dbReference type="AlphaFoldDB" id="Q2GYC1"/>
<dbReference type="EMBL" id="CH408033">
    <property type="protein sequence ID" value="EAQ85780.1"/>
    <property type="molecule type" value="Genomic_DNA"/>
</dbReference>
<dbReference type="GeneID" id="4393227"/>
<sequence>MSALYTGTCKKEKGRGNNVLPLASLTKLYGTFCPTSSRNVSTVVKAVTSAAPYAANPLCSAIKPGSPFREADRSAKSKNTFRKFAEPRDPNSRTSIPTSVLFSGLNALTTRNGEPAPASAPFELTVRAPLDALEAGEWFDKEILARMPGAS</sequence>
<evidence type="ECO:0000313" key="3">
    <source>
        <dbReference type="Proteomes" id="UP000001056"/>
    </source>
</evidence>
<keyword evidence="3" id="KW-1185">Reference proteome</keyword>
<dbReference type="Proteomes" id="UP000001056">
    <property type="component" value="Unassembled WGS sequence"/>
</dbReference>
<gene>
    <name evidence="2" type="ORF">CHGG_07033</name>
</gene>
<protein>
    <submittedName>
        <fullName evidence="2">Uncharacterized protein</fullName>
    </submittedName>
</protein>
<organism evidence="2 3">
    <name type="scientific">Chaetomium globosum (strain ATCC 6205 / CBS 148.51 / DSM 1962 / NBRC 6347 / NRRL 1970)</name>
    <name type="common">Soil fungus</name>
    <dbReference type="NCBI Taxonomy" id="306901"/>
    <lineage>
        <taxon>Eukaryota</taxon>
        <taxon>Fungi</taxon>
        <taxon>Dikarya</taxon>
        <taxon>Ascomycota</taxon>
        <taxon>Pezizomycotina</taxon>
        <taxon>Sordariomycetes</taxon>
        <taxon>Sordariomycetidae</taxon>
        <taxon>Sordariales</taxon>
        <taxon>Chaetomiaceae</taxon>
        <taxon>Chaetomium</taxon>
    </lineage>
</organism>
<dbReference type="RefSeq" id="XP_001224689.1">
    <property type="nucleotide sequence ID" value="XM_001224688.1"/>
</dbReference>
<evidence type="ECO:0000313" key="2">
    <source>
        <dbReference type="EMBL" id="EAQ85780.1"/>
    </source>
</evidence>
<feature type="region of interest" description="Disordered" evidence="1">
    <location>
        <begin position="69"/>
        <end position="96"/>
    </location>
</feature>
<name>Q2GYC1_CHAGB</name>
<dbReference type="HOGENOM" id="CLU_1731252_0_0_1"/>
<evidence type="ECO:0000256" key="1">
    <source>
        <dbReference type="SAM" id="MobiDB-lite"/>
    </source>
</evidence>
<proteinExistence type="predicted"/>
<dbReference type="InParanoid" id="Q2GYC1"/>
<dbReference type="VEuPathDB" id="FungiDB:CHGG_07033"/>
<reference evidence="3" key="1">
    <citation type="journal article" date="2015" name="Genome Announc.">
        <title>Draft genome sequence of the cellulolytic fungus Chaetomium globosum.</title>
        <authorList>
            <person name="Cuomo C.A."/>
            <person name="Untereiner W.A."/>
            <person name="Ma L.-J."/>
            <person name="Grabherr M."/>
            <person name="Birren B.W."/>
        </authorList>
    </citation>
    <scope>NUCLEOTIDE SEQUENCE [LARGE SCALE GENOMIC DNA]</scope>
    <source>
        <strain evidence="3">ATCC 6205 / CBS 148.51 / DSM 1962 / NBRC 6347 / NRRL 1970</strain>
    </source>
</reference>